<dbReference type="PANTHER" id="PTHR31727">
    <property type="entry name" value="OLEOYL-ACYL CARRIER PROTEIN THIOESTERASE 1, CHLOROPLASTIC"/>
    <property type="match status" value="1"/>
</dbReference>
<dbReference type="GO" id="GO:0000036">
    <property type="term" value="F:acyl carrier activity"/>
    <property type="evidence" value="ECO:0007669"/>
    <property type="project" value="TreeGrafter"/>
</dbReference>
<dbReference type="STRING" id="1073328.SAMN05216294_2258"/>
<keyword evidence="2" id="KW-0809">Transit peptide</keyword>
<dbReference type="OrthoDB" id="9801517at2"/>
<organism evidence="4 5">
    <name type="scientific">Flagellimonas zhangzhouensis</name>
    <dbReference type="NCBI Taxonomy" id="1073328"/>
    <lineage>
        <taxon>Bacteria</taxon>
        <taxon>Pseudomonadati</taxon>
        <taxon>Bacteroidota</taxon>
        <taxon>Flavobacteriia</taxon>
        <taxon>Flavobacteriales</taxon>
        <taxon>Flavobacteriaceae</taxon>
        <taxon>Flagellimonas</taxon>
    </lineage>
</organism>
<dbReference type="GO" id="GO:0016297">
    <property type="term" value="F:fatty acyl-[ACP] hydrolase activity"/>
    <property type="evidence" value="ECO:0007669"/>
    <property type="project" value="InterPro"/>
</dbReference>
<dbReference type="RefSeq" id="WP_090295649.1">
    <property type="nucleotide sequence ID" value="NZ_FNKI01000002.1"/>
</dbReference>
<sequence length="130" mass="15031">MHTYSESFDVAPSDLDELNHVNNIRYVEWIQDISKKHWHKATTEDIRQSMIWVVRNHNISYQKSAVLGDTIQIETYIAENKGPISTRVVEIKNKNTGDLLVKGTTDWCLLDAKTFRPKRVPEEVAALFMS</sequence>
<dbReference type="InterPro" id="IPR002864">
    <property type="entry name" value="Acyl-ACP_thioesterase_NHD"/>
</dbReference>
<feature type="domain" description="Acyl-ACP thioesterase N-terminal hotdog" evidence="3">
    <location>
        <begin position="3"/>
        <end position="127"/>
    </location>
</feature>
<evidence type="ECO:0000256" key="1">
    <source>
        <dbReference type="ARBA" id="ARBA00006500"/>
    </source>
</evidence>
<evidence type="ECO:0000259" key="3">
    <source>
        <dbReference type="Pfam" id="PF01643"/>
    </source>
</evidence>
<dbReference type="CDD" id="cd00586">
    <property type="entry name" value="4HBT"/>
    <property type="match status" value="1"/>
</dbReference>
<protein>
    <submittedName>
        <fullName evidence="4">Acyl-CoA thioester hydrolase</fullName>
    </submittedName>
</protein>
<dbReference type="Gene3D" id="3.10.129.10">
    <property type="entry name" value="Hotdog Thioesterase"/>
    <property type="match status" value="1"/>
</dbReference>
<name>A0A1H2S3H7_9FLAO</name>
<dbReference type="PANTHER" id="PTHR31727:SF6">
    <property type="entry name" value="OLEOYL-ACYL CARRIER PROTEIN THIOESTERASE 1, CHLOROPLASTIC"/>
    <property type="match status" value="1"/>
</dbReference>
<dbReference type="SUPFAM" id="SSF54637">
    <property type="entry name" value="Thioesterase/thiol ester dehydrase-isomerase"/>
    <property type="match status" value="1"/>
</dbReference>
<dbReference type="EMBL" id="FNMY01000001">
    <property type="protein sequence ID" value="SDW26060.1"/>
    <property type="molecule type" value="Genomic_DNA"/>
</dbReference>
<dbReference type="AlphaFoldDB" id="A0A1H2S3H7"/>
<dbReference type="InterPro" id="IPR029069">
    <property type="entry name" value="HotDog_dom_sf"/>
</dbReference>
<dbReference type="InterPro" id="IPR045023">
    <property type="entry name" value="FATA/B"/>
</dbReference>
<keyword evidence="5" id="KW-1185">Reference proteome</keyword>
<gene>
    <name evidence="4" type="ORF">SAMN04487892_0905</name>
</gene>
<evidence type="ECO:0000313" key="5">
    <source>
        <dbReference type="Proteomes" id="UP000199592"/>
    </source>
</evidence>
<proteinExistence type="inferred from homology"/>
<accession>A0A1H2S3H7</accession>
<reference evidence="5" key="1">
    <citation type="submission" date="2016-10" db="EMBL/GenBank/DDBJ databases">
        <authorList>
            <person name="Varghese N."/>
            <person name="Submissions S."/>
        </authorList>
    </citation>
    <scope>NUCLEOTIDE SEQUENCE [LARGE SCALE GENOMIC DNA]</scope>
    <source>
        <strain evidence="5">DSM 25030</strain>
    </source>
</reference>
<dbReference type="Pfam" id="PF01643">
    <property type="entry name" value="Acyl-ACP_TE"/>
    <property type="match status" value="1"/>
</dbReference>
<evidence type="ECO:0000313" key="4">
    <source>
        <dbReference type="EMBL" id="SDW26060.1"/>
    </source>
</evidence>
<dbReference type="Proteomes" id="UP000199592">
    <property type="component" value="Unassembled WGS sequence"/>
</dbReference>
<keyword evidence="4" id="KW-0378">Hydrolase</keyword>
<evidence type="ECO:0000256" key="2">
    <source>
        <dbReference type="ARBA" id="ARBA00022946"/>
    </source>
</evidence>
<comment type="similarity">
    <text evidence="1">Belongs to the acyl-ACP thioesterase family.</text>
</comment>